<dbReference type="InterPro" id="IPR000073">
    <property type="entry name" value="AB_hydrolase_1"/>
</dbReference>
<proteinExistence type="inferred from homology"/>
<name>A0A7W4TJV7_KINRA</name>
<keyword evidence="2 5" id="KW-0436">Ligase</keyword>
<dbReference type="PANTHER" id="PTHR43201:SF5">
    <property type="entry name" value="MEDIUM-CHAIN ACYL-COA LIGASE ACSF2, MITOCHONDRIAL"/>
    <property type="match status" value="1"/>
</dbReference>
<dbReference type="PANTHER" id="PTHR43201">
    <property type="entry name" value="ACYL-COA SYNTHETASE"/>
    <property type="match status" value="1"/>
</dbReference>
<dbReference type="RefSeq" id="WP_221183016.1">
    <property type="nucleotide sequence ID" value="NZ_JACHVY010000001.1"/>
</dbReference>
<dbReference type="Proteomes" id="UP000533269">
    <property type="component" value="Unassembled WGS sequence"/>
</dbReference>
<evidence type="ECO:0000313" key="6">
    <source>
        <dbReference type="Proteomes" id="UP000533269"/>
    </source>
</evidence>
<evidence type="ECO:0000256" key="1">
    <source>
        <dbReference type="ARBA" id="ARBA00006432"/>
    </source>
</evidence>
<dbReference type="EMBL" id="JACHVY010000001">
    <property type="protein sequence ID" value="MBB2899621.1"/>
    <property type="molecule type" value="Genomic_DNA"/>
</dbReference>
<dbReference type="Pfam" id="PF00561">
    <property type="entry name" value="Abhydrolase_1"/>
    <property type="match status" value="1"/>
</dbReference>
<protein>
    <submittedName>
        <fullName evidence="5">Acyl-CoA synthetase (AMP-forming)/AMP-acid ligase II</fullName>
    </submittedName>
</protein>
<dbReference type="Pfam" id="PF00501">
    <property type="entry name" value="AMP-binding"/>
    <property type="match status" value="1"/>
</dbReference>
<evidence type="ECO:0000259" key="4">
    <source>
        <dbReference type="Pfam" id="PF00561"/>
    </source>
</evidence>
<comment type="caution">
    <text evidence="5">The sequence shown here is derived from an EMBL/GenBank/DDBJ whole genome shotgun (WGS) entry which is preliminary data.</text>
</comment>
<dbReference type="PROSITE" id="PS00455">
    <property type="entry name" value="AMP_BINDING"/>
    <property type="match status" value="1"/>
</dbReference>
<organism evidence="5 6">
    <name type="scientific">Kineococcus radiotolerans</name>
    <dbReference type="NCBI Taxonomy" id="131568"/>
    <lineage>
        <taxon>Bacteria</taxon>
        <taxon>Bacillati</taxon>
        <taxon>Actinomycetota</taxon>
        <taxon>Actinomycetes</taxon>
        <taxon>Kineosporiales</taxon>
        <taxon>Kineosporiaceae</taxon>
        <taxon>Kineococcus</taxon>
    </lineage>
</organism>
<dbReference type="Gene3D" id="3.40.50.12780">
    <property type="entry name" value="N-terminal domain of ligase-like"/>
    <property type="match status" value="1"/>
</dbReference>
<evidence type="ECO:0000313" key="5">
    <source>
        <dbReference type="EMBL" id="MBB2899621.1"/>
    </source>
</evidence>
<dbReference type="GO" id="GO:0031956">
    <property type="term" value="F:medium-chain fatty acid-CoA ligase activity"/>
    <property type="evidence" value="ECO:0007669"/>
    <property type="project" value="TreeGrafter"/>
</dbReference>
<reference evidence="5 6" key="1">
    <citation type="submission" date="2020-08" db="EMBL/GenBank/DDBJ databases">
        <title>The Agave Microbiome: Exploring the role of microbial communities in plant adaptations to desert environments.</title>
        <authorList>
            <person name="Partida-Martinez L.P."/>
        </authorList>
    </citation>
    <scope>NUCLEOTIDE SEQUENCE [LARGE SCALE GENOMIC DNA]</scope>
    <source>
        <strain evidence="5 6">AS2.23</strain>
    </source>
</reference>
<dbReference type="GO" id="GO:0006631">
    <property type="term" value="P:fatty acid metabolic process"/>
    <property type="evidence" value="ECO:0007669"/>
    <property type="project" value="TreeGrafter"/>
</dbReference>
<evidence type="ECO:0000259" key="3">
    <source>
        <dbReference type="Pfam" id="PF00501"/>
    </source>
</evidence>
<sequence>MSAGLPLPAVTPPADLPGFDPRWSRLVQAPDHAGVDRTWHVLDTAPDAGPDDVVGTLLCVHGNPTWSYLWRGLASAASAVQLGWRVVAVDQLEMGYSERTGTTRRLADRVEDLAGLVQALELSGEVVAVGHDWGGIVVSGWAAGELARSGGRRDAGRHASTGPASPLRVAGLVVANTAASWPADAAAPGVLKLALLPGVLPGVTSRSEVFLRTTLALPKPPLPAAVKAAYRGPYRSRGERAGIEAFVADVPVGAGHPSRPALDAVTEGVAALAAAGLPTFVAWGPRDPVFTEWFLRDWRARVPHAHVHRFATASHLTPEDPQFAAAVLRWLDERVLHPVSPDTTATATAVPAPRMWAALEQRAADPATASSPAVVEMSPDGTSRRVAWGLLARRTDELAAGFTALGVRPGQRVSLLVPPGADLTATLYALLRIGAVAVVADAGLGVRGLSRAVTGAGVDWVVGVPKALAAARVLRWPGRRVAAGDVSDAALRALGVEATLLQVARTGAQRLAAGAEAPAEPAPGAEAAVLFTSGSTGPAKGVVYTHGQLAQLAQAMGATIRIGPGQPLVSAFAPFALFGPALGATCVVPAMDVTRPATLTAAALAEAVAAASATSVFLAPAAVVNVLATAGDLTPAQREALGGVSTLLSAGAPVPTPLLQRVRELMPLADPRTPYGATEVLPATDVGLSDVLAAGAGEGICVGRPVEGVVVAIAPLDADGRAGLDLVSTPGVVGEVVVGGEHVKDHYDQLWFTQAASVDVRPSPTLLGRVRPGRWHRTGDVGHLDAEGRVWVEGRLAHVVVTADEVVTPVGVEQRAESVPGVARAAFVGIGPRAARQFAVVAEVEADVVPGITRTTVADPELAEAVRAATGRNLVALLLVPALPTDVRHNSKIDRARVGAWAERVLAGERAGKLA</sequence>
<dbReference type="SUPFAM" id="SSF53474">
    <property type="entry name" value="alpha/beta-Hydrolases"/>
    <property type="match status" value="1"/>
</dbReference>
<feature type="domain" description="AMP-dependent synthetase/ligase" evidence="3">
    <location>
        <begin position="369"/>
        <end position="744"/>
    </location>
</feature>
<feature type="domain" description="AB hydrolase-1" evidence="4">
    <location>
        <begin position="56"/>
        <end position="317"/>
    </location>
</feature>
<dbReference type="SUPFAM" id="SSF56801">
    <property type="entry name" value="Acetyl-CoA synthetase-like"/>
    <property type="match status" value="1"/>
</dbReference>
<dbReference type="InterPro" id="IPR020845">
    <property type="entry name" value="AMP-binding_CS"/>
</dbReference>
<accession>A0A7W4TJV7</accession>
<dbReference type="InterPro" id="IPR029058">
    <property type="entry name" value="AB_hydrolase_fold"/>
</dbReference>
<evidence type="ECO:0000256" key="2">
    <source>
        <dbReference type="ARBA" id="ARBA00022598"/>
    </source>
</evidence>
<comment type="similarity">
    <text evidence="1">Belongs to the ATP-dependent AMP-binding enzyme family.</text>
</comment>
<gene>
    <name evidence="5" type="ORF">FHR75_000409</name>
</gene>
<dbReference type="Gene3D" id="3.40.50.1820">
    <property type="entry name" value="alpha/beta hydrolase"/>
    <property type="match status" value="1"/>
</dbReference>
<dbReference type="InterPro" id="IPR042099">
    <property type="entry name" value="ANL_N_sf"/>
</dbReference>
<reference evidence="5 6" key="2">
    <citation type="submission" date="2020-08" db="EMBL/GenBank/DDBJ databases">
        <authorList>
            <person name="Partida-Martinez L."/>
            <person name="Huntemann M."/>
            <person name="Clum A."/>
            <person name="Wang J."/>
            <person name="Palaniappan K."/>
            <person name="Ritter S."/>
            <person name="Chen I.-M."/>
            <person name="Stamatis D."/>
            <person name="Reddy T."/>
            <person name="O'Malley R."/>
            <person name="Daum C."/>
            <person name="Shapiro N."/>
            <person name="Ivanova N."/>
            <person name="Kyrpides N."/>
            <person name="Woyke T."/>
        </authorList>
    </citation>
    <scope>NUCLEOTIDE SEQUENCE [LARGE SCALE GENOMIC DNA]</scope>
    <source>
        <strain evidence="5 6">AS2.23</strain>
    </source>
</reference>
<dbReference type="InterPro" id="IPR000873">
    <property type="entry name" value="AMP-dep_synth/lig_dom"/>
</dbReference>
<dbReference type="AlphaFoldDB" id="A0A7W4TJV7"/>